<dbReference type="OrthoDB" id="782148at2759"/>
<dbReference type="EMBL" id="JAKOGI010000032">
    <property type="protein sequence ID" value="KAJ8448084.1"/>
    <property type="molecule type" value="Genomic_DNA"/>
</dbReference>
<evidence type="ECO:0000313" key="3">
    <source>
        <dbReference type="Proteomes" id="UP001153076"/>
    </source>
</evidence>
<name>A0A9Q1KR17_9CARY</name>
<dbReference type="AlphaFoldDB" id="A0A9Q1KR17"/>
<sequence>MTPLKNTSMSSNLLFSSKASPLPTTKPLTSSPPNLPSTSQCITFNPRHNLPSSISVTSPSIPYPQPQSQPPFNVEYLESEFGSHGVSFTELGPSYVATLVHENGSAARILLPAGLITSYKPKMWHGGLVEVLHTVVSGRNGGPIIQGGVSLALDCEGDDGGGSQESIQVEMSSRDSEKMVEVKHSKTLEEDTLSSEISVSNLKSLVVSVTGSILSHLTVSTPDATYAVGLERSNFFNRPPFVSDFCVIPPSLAKNKENWPLSALNKLFTAKKDEGERLEEMEGEQDENYKHLTEKMSKTYTWAPRSFTIIDRVCIPFGLRKTKIWVASIFKERETNQNNQIEQAPLSGNGTNADLVSQKVCFHYTAEHY</sequence>
<feature type="compositionally biased region" description="Low complexity" evidence="1">
    <location>
        <begin position="20"/>
        <end position="39"/>
    </location>
</feature>
<keyword evidence="3" id="KW-1185">Reference proteome</keyword>
<dbReference type="GO" id="GO:0047938">
    <property type="term" value="F:glucose-6-phosphate 1-epimerase activity"/>
    <property type="evidence" value="ECO:0007669"/>
    <property type="project" value="TreeGrafter"/>
</dbReference>
<comment type="caution">
    <text evidence="2">The sequence shown here is derived from an EMBL/GenBank/DDBJ whole genome shotgun (WGS) entry which is preliminary data.</text>
</comment>
<gene>
    <name evidence="2" type="ORF">Cgig2_031808</name>
</gene>
<evidence type="ECO:0008006" key="4">
    <source>
        <dbReference type="Google" id="ProtNLM"/>
    </source>
</evidence>
<dbReference type="PANTHER" id="PTHR11122:SF15">
    <property type="entry name" value="PROTEIN NDH-DEPENDENT CYCLIC ELECTRON FLOW 5"/>
    <property type="match status" value="1"/>
</dbReference>
<evidence type="ECO:0000313" key="2">
    <source>
        <dbReference type="EMBL" id="KAJ8448084.1"/>
    </source>
</evidence>
<proteinExistence type="predicted"/>
<dbReference type="GO" id="GO:0005737">
    <property type="term" value="C:cytoplasm"/>
    <property type="evidence" value="ECO:0007669"/>
    <property type="project" value="TreeGrafter"/>
</dbReference>
<dbReference type="PANTHER" id="PTHR11122">
    <property type="entry name" value="APOSPORY-ASSOCIATED PROTEIN C-RELATED"/>
    <property type="match status" value="1"/>
</dbReference>
<feature type="region of interest" description="Disordered" evidence="1">
    <location>
        <begin position="15"/>
        <end position="40"/>
    </location>
</feature>
<organism evidence="2 3">
    <name type="scientific">Carnegiea gigantea</name>
    <dbReference type="NCBI Taxonomy" id="171969"/>
    <lineage>
        <taxon>Eukaryota</taxon>
        <taxon>Viridiplantae</taxon>
        <taxon>Streptophyta</taxon>
        <taxon>Embryophyta</taxon>
        <taxon>Tracheophyta</taxon>
        <taxon>Spermatophyta</taxon>
        <taxon>Magnoliopsida</taxon>
        <taxon>eudicotyledons</taxon>
        <taxon>Gunneridae</taxon>
        <taxon>Pentapetalae</taxon>
        <taxon>Caryophyllales</taxon>
        <taxon>Cactineae</taxon>
        <taxon>Cactaceae</taxon>
        <taxon>Cactoideae</taxon>
        <taxon>Echinocereeae</taxon>
        <taxon>Carnegiea</taxon>
    </lineage>
</organism>
<evidence type="ECO:0000256" key="1">
    <source>
        <dbReference type="SAM" id="MobiDB-lite"/>
    </source>
</evidence>
<dbReference type="Proteomes" id="UP001153076">
    <property type="component" value="Unassembled WGS sequence"/>
</dbReference>
<reference evidence="2" key="1">
    <citation type="submission" date="2022-04" db="EMBL/GenBank/DDBJ databases">
        <title>Carnegiea gigantea Genome sequencing and assembly v2.</title>
        <authorList>
            <person name="Copetti D."/>
            <person name="Sanderson M.J."/>
            <person name="Burquez A."/>
            <person name="Wojciechowski M.F."/>
        </authorList>
    </citation>
    <scope>NUCLEOTIDE SEQUENCE</scope>
    <source>
        <strain evidence="2">SGP5-SGP5p</strain>
        <tissue evidence="2">Aerial part</tissue>
    </source>
</reference>
<protein>
    <recommendedName>
        <fullName evidence="4">Photosynthetic NDH subcomplex B 2</fullName>
    </recommendedName>
</protein>
<accession>A0A9Q1KR17</accession>